<comment type="caution">
    <text evidence="2">The sequence shown here is derived from an EMBL/GenBank/DDBJ whole genome shotgun (WGS) entry which is preliminary data.</text>
</comment>
<dbReference type="EMBL" id="JAAHCF010000070">
    <property type="protein sequence ID" value="KAK8148857.1"/>
    <property type="molecule type" value="Genomic_DNA"/>
</dbReference>
<evidence type="ECO:0000256" key="1">
    <source>
        <dbReference type="SAM" id="MobiDB-lite"/>
    </source>
</evidence>
<dbReference type="AlphaFoldDB" id="A0AAW0S352"/>
<evidence type="ECO:0000313" key="2">
    <source>
        <dbReference type="EMBL" id="KAK8148857.1"/>
    </source>
</evidence>
<dbReference type="Proteomes" id="UP001397290">
    <property type="component" value="Unassembled WGS sequence"/>
</dbReference>
<name>A0AAW0S352_9HYPO</name>
<organism evidence="2 3">
    <name type="scientific">Beauveria asiatica</name>
    <dbReference type="NCBI Taxonomy" id="1069075"/>
    <lineage>
        <taxon>Eukaryota</taxon>
        <taxon>Fungi</taxon>
        <taxon>Dikarya</taxon>
        <taxon>Ascomycota</taxon>
        <taxon>Pezizomycotina</taxon>
        <taxon>Sordariomycetes</taxon>
        <taxon>Hypocreomycetidae</taxon>
        <taxon>Hypocreales</taxon>
        <taxon>Cordycipitaceae</taxon>
        <taxon>Beauveria</taxon>
    </lineage>
</organism>
<gene>
    <name evidence="2" type="ORF">G3M48_008963</name>
</gene>
<sequence>MIVPDGRSFAVKCIVDLAARLSAPPAPPGRPSSSRNAPSAPAVSDSSKSRRYLITLAPPSAAAMTLLTMLAWFGSLANSGGTVIVNSLRPERPPRSWRQRGAQLLHVYRGEDVAAAAVVLQHVPAEEVSIPDPFATAWEGGQRTMEEILTGRGAFYCL</sequence>
<protein>
    <submittedName>
        <fullName evidence="2">Uncharacterized protein</fullName>
    </submittedName>
</protein>
<keyword evidence="3" id="KW-1185">Reference proteome</keyword>
<evidence type="ECO:0000313" key="3">
    <source>
        <dbReference type="Proteomes" id="UP001397290"/>
    </source>
</evidence>
<reference evidence="2 3" key="1">
    <citation type="submission" date="2020-02" db="EMBL/GenBank/DDBJ databases">
        <title>Comparative genomics of the hypocrealean fungal genus Beauvera.</title>
        <authorList>
            <person name="Showalter D.N."/>
            <person name="Bushley K.E."/>
            <person name="Rehner S.A."/>
        </authorList>
    </citation>
    <scope>NUCLEOTIDE SEQUENCE [LARGE SCALE GENOMIC DNA]</scope>
    <source>
        <strain evidence="2 3">ARSEF4384</strain>
    </source>
</reference>
<proteinExistence type="predicted"/>
<accession>A0AAW0S352</accession>
<feature type="region of interest" description="Disordered" evidence="1">
    <location>
        <begin position="23"/>
        <end position="44"/>
    </location>
</feature>
<feature type="compositionally biased region" description="Low complexity" evidence="1">
    <location>
        <begin position="31"/>
        <end position="44"/>
    </location>
</feature>